<dbReference type="AlphaFoldDB" id="A0A4Q4RSF4"/>
<comment type="caution">
    <text evidence="1">The sequence shown here is derived from an EMBL/GenBank/DDBJ whole genome shotgun (WGS) entry which is preliminary data.</text>
</comment>
<dbReference type="PANTHER" id="PTHR38797">
    <property type="entry name" value="NUCLEAR PORE COMPLEX PROTEIN NUP85-RELATED"/>
    <property type="match status" value="1"/>
</dbReference>
<dbReference type="OrthoDB" id="3753404at2759"/>
<accession>A0A4Q4RSF4</accession>
<proteinExistence type="predicted"/>
<evidence type="ECO:0000313" key="2">
    <source>
        <dbReference type="Proteomes" id="UP000293823"/>
    </source>
</evidence>
<sequence>MTEEWKNKQFQQLAIFREVRQRQVDPSAKFEEFPQPAPSHLALLQIYTDILDGKDSARTAAKQINNWVLSVPDNDTCYDIAVAYGDVLLVLLTAARELSSRKHLQILADLTVELASLPDVYNDTDKPIVFEEGSVVVQPGQRIKLPCQTGGELWSGLPDFALCIRDDLHDGPLHFRAVSGTGDGNQQQPSCEAEDMYTNVNTFAALIARQDPPQASPLHSCVDFAFATFAFLEHGPGTNYDQESHLTVRAAAAWLIIAGEQLVAAGSPSTKYNYTSGSLWEAEGGTNTVDVKRLRFWKDWFQNIRDSGRLSGQKAVEATIEATAVLERLIAAQDGESLKAPR</sequence>
<dbReference type="InterPro" id="IPR022085">
    <property type="entry name" value="OpdG"/>
</dbReference>
<dbReference type="EMBL" id="PEJP01000027">
    <property type="protein sequence ID" value="RYO60057.1"/>
    <property type="molecule type" value="Genomic_DNA"/>
</dbReference>
<reference evidence="2" key="1">
    <citation type="journal article" date="2019" name="bioRxiv">
        <title>Genomics, evolutionary history and diagnostics of the Alternaria alternata species group including apple and Asian pear pathotypes.</title>
        <authorList>
            <person name="Armitage A.D."/>
            <person name="Cockerton H.M."/>
            <person name="Sreenivasaprasad S."/>
            <person name="Woodhall J.W."/>
            <person name="Lane C.R."/>
            <person name="Harrison R.J."/>
            <person name="Clarkson J.P."/>
        </authorList>
    </citation>
    <scope>NUCLEOTIDE SEQUENCE [LARGE SCALE GENOMIC DNA]</scope>
    <source>
        <strain evidence="2">RGR 97.0016</strain>
    </source>
</reference>
<name>A0A4Q4RSF4_9PLEO</name>
<dbReference type="PANTHER" id="PTHR38797:SF4">
    <property type="entry name" value="NUCLEAR PORE COMPLEX PROTEIN NUP85"/>
    <property type="match status" value="1"/>
</dbReference>
<dbReference type="Pfam" id="PF12311">
    <property type="entry name" value="DUF3632"/>
    <property type="match status" value="1"/>
</dbReference>
<keyword evidence="2" id="KW-1185">Reference proteome</keyword>
<dbReference type="InterPro" id="IPR053204">
    <property type="entry name" value="Oxopyrrolidines_Biosynth-assoc"/>
</dbReference>
<protein>
    <submittedName>
        <fullName evidence="1">Uncharacterized protein</fullName>
    </submittedName>
</protein>
<organism evidence="1 2">
    <name type="scientific">Alternaria arborescens</name>
    <dbReference type="NCBI Taxonomy" id="156630"/>
    <lineage>
        <taxon>Eukaryota</taxon>
        <taxon>Fungi</taxon>
        <taxon>Dikarya</taxon>
        <taxon>Ascomycota</taxon>
        <taxon>Pezizomycotina</taxon>
        <taxon>Dothideomycetes</taxon>
        <taxon>Pleosporomycetidae</taxon>
        <taxon>Pleosporales</taxon>
        <taxon>Pleosporineae</taxon>
        <taxon>Pleosporaceae</taxon>
        <taxon>Alternaria</taxon>
        <taxon>Alternaria sect. Alternaria</taxon>
    </lineage>
</organism>
<dbReference type="Proteomes" id="UP000293823">
    <property type="component" value="Unassembled WGS sequence"/>
</dbReference>
<gene>
    <name evidence="1" type="ORF">AA0113_g7110</name>
</gene>
<evidence type="ECO:0000313" key="1">
    <source>
        <dbReference type="EMBL" id="RYO60057.1"/>
    </source>
</evidence>